<protein>
    <submittedName>
        <fullName evidence="2">CoA transferase</fullName>
    </submittedName>
</protein>
<evidence type="ECO:0000313" key="3">
    <source>
        <dbReference type="Proteomes" id="UP000309668"/>
    </source>
</evidence>
<reference evidence="2 3" key="1">
    <citation type="submission" date="2019-05" db="EMBL/GenBank/DDBJ databases">
        <title>Erythrobacter marisflavi sp. nov., isolated from isolated from water of an estuary environment.</title>
        <authorList>
            <person name="Yoon J.-H."/>
        </authorList>
    </citation>
    <scope>NUCLEOTIDE SEQUENCE [LARGE SCALE GENOMIC DNA]</scope>
    <source>
        <strain evidence="2 3">KEM-5</strain>
    </source>
</reference>
<name>A0A5S3P1H2_9SPHN</name>
<dbReference type="InterPro" id="IPR050483">
    <property type="entry name" value="CoA-transferase_III_domain"/>
</dbReference>
<dbReference type="GO" id="GO:0008410">
    <property type="term" value="F:CoA-transferase activity"/>
    <property type="evidence" value="ECO:0007669"/>
    <property type="project" value="TreeGrafter"/>
</dbReference>
<proteinExistence type="predicted"/>
<evidence type="ECO:0000256" key="1">
    <source>
        <dbReference type="ARBA" id="ARBA00022679"/>
    </source>
</evidence>
<dbReference type="Pfam" id="PF02515">
    <property type="entry name" value="CoA_transf_3"/>
    <property type="match status" value="1"/>
</dbReference>
<gene>
    <name evidence="2" type="ORF">FEV51_11245</name>
</gene>
<dbReference type="InterPro" id="IPR003673">
    <property type="entry name" value="CoA-Trfase_fam_III"/>
</dbReference>
<dbReference type="InterPro" id="IPR044855">
    <property type="entry name" value="CoA-Trfase_III_dom3_sf"/>
</dbReference>
<dbReference type="SUPFAM" id="SSF89796">
    <property type="entry name" value="CoA-transferase family III (CaiB/BaiF)"/>
    <property type="match status" value="1"/>
</dbReference>
<dbReference type="PANTHER" id="PTHR48207:SF3">
    <property type="entry name" value="SUCCINATE--HYDROXYMETHYLGLUTARATE COA-TRANSFERASE"/>
    <property type="match status" value="1"/>
</dbReference>
<dbReference type="Proteomes" id="UP000309668">
    <property type="component" value="Unassembled WGS sequence"/>
</dbReference>
<comment type="caution">
    <text evidence="2">The sequence shown here is derived from an EMBL/GenBank/DDBJ whole genome shotgun (WGS) entry which is preliminary data.</text>
</comment>
<dbReference type="Gene3D" id="3.40.50.10540">
    <property type="entry name" value="Crotonobetainyl-coa:carnitine coa-transferase, domain 1"/>
    <property type="match status" value="1"/>
</dbReference>
<dbReference type="Gene3D" id="3.30.1540.10">
    <property type="entry name" value="formyl-coa transferase, domain 3"/>
    <property type="match status" value="1"/>
</dbReference>
<dbReference type="AlphaFoldDB" id="A0A5S3P1H2"/>
<accession>A0A5S3P1H2</accession>
<dbReference type="RefSeq" id="WP_138618977.1">
    <property type="nucleotide sequence ID" value="NZ_VCAO01000007.1"/>
</dbReference>
<dbReference type="EMBL" id="VCAO01000007">
    <property type="protein sequence ID" value="TMM46608.1"/>
    <property type="molecule type" value="Genomic_DNA"/>
</dbReference>
<organism evidence="2 3">
    <name type="scientific">Qipengyuania marisflavi</name>
    <dbReference type="NCBI Taxonomy" id="2486356"/>
    <lineage>
        <taxon>Bacteria</taxon>
        <taxon>Pseudomonadati</taxon>
        <taxon>Pseudomonadota</taxon>
        <taxon>Alphaproteobacteria</taxon>
        <taxon>Sphingomonadales</taxon>
        <taxon>Erythrobacteraceae</taxon>
        <taxon>Qipengyuania</taxon>
    </lineage>
</organism>
<dbReference type="PANTHER" id="PTHR48207">
    <property type="entry name" value="SUCCINATE--HYDROXYMETHYLGLUTARATE COA-TRANSFERASE"/>
    <property type="match status" value="1"/>
</dbReference>
<dbReference type="InterPro" id="IPR023606">
    <property type="entry name" value="CoA-Trfase_III_dom_1_sf"/>
</dbReference>
<dbReference type="OrthoDB" id="5720311at2"/>
<evidence type="ECO:0000313" key="2">
    <source>
        <dbReference type="EMBL" id="TMM46608.1"/>
    </source>
</evidence>
<keyword evidence="3" id="KW-1185">Reference proteome</keyword>
<keyword evidence="1 2" id="KW-0808">Transferase</keyword>
<sequence length="388" mass="40922">MWLNQPRNPDAPLAGLKVLELARVLAGPWTGQILADLGADVIKVESPDGDGTRRWGPPWVERANGDREAAYYHACNRGKRGVVADFGDAGQLARVKALAANADVVIENFKLGTLARFGLDYASLRADNPGLVYCSITGFGQDGPRAAEPGYDFVIQGMSGLMALTGEPEGAPMKAGVSISDLACGLYAANAVQAALLMRARTGPNQGMGQHIDMALLDCSVALLANQALSYLTTGENPPRMGNAHAQVSAYGVFPVQDGKVILAPANDGLFRKLLTLLDREDLLAEERFATNEGRLANRGELDGIIAGETGKWDMAALLARCAEAGIPAGPINLLEQTFADPQVTARGMQVNLGGIPTVRSPIVFSDAELALDRASPTLGEDQAAFES</sequence>